<accession>A0A9D4ZE64</accession>
<keyword evidence="2" id="KW-1185">Reference proteome</keyword>
<dbReference type="EMBL" id="JABFUD020000012">
    <property type="protein sequence ID" value="KAI5072188.1"/>
    <property type="molecule type" value="Genomic_DNA"/>
</dbReference>
<dbReference type="SUPFAM" id="SSF50370">
    <property type="entry name" value="Ricin B-like lectins"/>
    <property type="match status" value="1"/>
</dbReference>
<protein>
    <submittedName>
        <fullName evidence="1">Uncharacterized protein</fullName>
    </submittedName>
</protein>
<organism evidence="1 2">
    <name type="scientific">Adiantum capillus-veneris</name>
    <name type="common">Maidenhair fern</name>
    <dbReference type="NCBI Taxonomy" id="13818"/>
    <lineage>
        <taxon>Eukaryota</taxon>
        <taxon>Viridiplantae</taxon>
        <taxon>Streptophyta</taxon>
        <taxon>Embryophyta</taxon>
        <taxon>Tracheophyta</taxon>
        <taxon>Polypodiopsida</taxon>
        <taxon>Polypodiidae</taxon>
        <taxon>Polypodiales</taxon>
        <taxon>Pteridineae</taxon>
        <taxon>Pteridaceae</taxon>
        <taxon>Vittarioideae</taxon>
        <taxon>Adiantum</taxon>
    </lineage>
</organism>
<dbReference type="PANTHER" id="PTHR31257">
    <property type="entry name" value="RICIN B-LIKE LECTIN EULS3"/>
    <property type="match status" value="1"/>
</dbReference>
<evidence type="ECO:0000313" key="2">
    <source>
        <dbReference type="Proteomes" id="UP000886520"/>
    </source>
</evidence>
<dbReference type="InterPro" id="IPR035992">
    <property type="entry name" value="Ricin_B-like_lectins"/>
</dbReference>
<gene>
    <name evidence="1" type="ORF">GOP47_0012294</name>
</gene>
<reference evidence="1" key="1">
    <citation type="submission" date="2021-01" db="EMBL/GenBank/DDBJ databases">
        <title>Adiantum capillus-veneris genome.</title>
        <authorList>
            <person name="Fang Y."/>
            <person name="Liao Q."/>
        </authorList>
    </citation>
    <scope>NUCLEOTIDE SEQUENCE</scope>
    <source>
        <strain evidence="1">H3</strain>
        <tissue evidence="1">Leaf</tissue>
    </source>
</reference>
<dbReference type="AlphaFoldDB" id="A0A9D4ZE64"/>
<dbReference type="Proteomes" id="UP000886520">
    <property type="component" value="Chromosome 12"/>
</dbReference>
<dbReference type="OrthoDB" id="7769065at2759"/>
<proteinExistence type="predicted"/>
<name>A0A9D4ZE64_ADICA</name>
<comment type="caution">
    <text evidence="1">The sequence shown here is derived from an EMBL/GenBank/DDBJ whole genome shotgun (WGS) entry which is preliminary data.</text>
</comment>
<evidence type="ECO:0000313" key="1">
    <source>
        <dbReference type="EMBL" id="KAI5072188.1"/>
    </source>
</evidence>
<dbReference type="InterPro" id="IPR040249">
    <property type="entry name" value="Ricin_B-like_lectin_EULS3-like"/>
</dbReference>
<dbReference type="PANTHER" id="PTHR31257:SF21">
    <property type="entry name" value="OS07G0683600 PROTEIN"/>
    <property type="match status" value="1"/>
</dbReference>
<sequence length="165" mass="18555">MAYYEQAPAPYHHAQPEPHAPQGQLVRIFCKADKAYNLAVRNNTPVMVPARSDDPSQLWMKDMSPAQHTQDNYGSPAFTLINEATRKVLKHGKKEGTQLSVVDYRPGHIDEDLLFSESQDFGEGFRSIRMARGYTPRSRYLAHAGQPTVENISTLVKTLLAMLLT</sequence>